<feature type="domain" description="Bacterial repeat" evidence="4">
    <location>
        <begin position="574"/>
        <end position="633"/>
    </location>
</feature>
<dbReference type="Gene3D" id="2.130.10.130">
    <property type="entry name" value="Integrin alpha, N-terminal"/>
    <property type="match status" value="1"/>
</dbReference>
<dbReference type="SUPFAM" id="SSF69318">
    <property type="entry name" value="Integrin alpha N-terminal domain"/>
    <property type="match status" value="2"/>
</dbReference>
<accession>A0A520S1L6</accession>
<evidence type="ECO:0000313" key="7">
    <source>
        <dbReference type="Proteomes" id="UP000316199"/>
    </source>
</evidence>
<evidence type="ECO:0000256" key="2">
    <source>
        <dbReference type="SAM" id="MobiDB-lite"/>
    </source>
</evidence>
<dbReference type="InterPro" id="IPR016119">
    <property type="entry name" value="Br/Cl_peroxidase_C"/>
</dbReference>
<dbReference type="InterPro" id="IPR011519">
    <property type="entry name" value="UnbV_ASPIC"/>
</dbReference>
<feature type="domain" description="ASPIC/UnbV" evidence="3">
    <location>
        <begin position="492"/>
        <end position="556"/>
    </location>
</feature>
<dbReference type="InterPro" id="IPR049283">
    <property type="entry name" value="DUF6851"/>
</dbReference>
<evidence type="ECO:0000313" key="6">
    <source>
        <dbReference type="EMBL" id="RZO76344.1"/>
    </source>
</evidence>
<evidence type="ECO:0000259" key="5">
    <source>
        <dbReference type="Pfam" id="PF21167"/>
    </source>
</evidence>
<evidence type="ECO:0008006" key="8">
    <source>
        <dbReference type="Google" id="ProtNLM"/>
    </source>
</evidence>
<dbReference type="Pfam" id="PF21167">
    <property type="entry name" value="DUF6851"/>
    <property type="match status" value="1"/>
</dbReference>
<organism evidence="6 7">
    <name type="scientific">OM182 bacterium</name>
    <dbReference type="NCBI Taxonomy" id="2510334"/>
    <lineage>
        <taxon>Bacteria</taxon>
        <taxon>Pseudomonadati</taxon>
        <taxon>Pseudomonadota</taxon>
        <taxon>Gammaproteobacteria</taxon>
        <taxon>OMG group</taxon>
        <taxon>OM182 clade</taxon>
    </lineage>
</organism>
<dbReference type="Pfam" id="PF18998">
    <property type="entry name" value="Flg_new_2"/>
    <property type="match status" value="1"/>
</dbReference>
<feature type="domain" description="DUF6851" evidence="5">
    <location>
        <begin position="675"/>
        <end position="825"/>
    </location>
</feature>
<dbReference type="PANTHER" id="PTHR16026">
    <property type="entry name" value="CARTILAGE ACIDIC PROTEIN 1"/>
    <property type="match status" value="1"/>
</dbReference>
<dbReference type="CDD" id="cd03398">
    <property type="entry name" value="PAP2_haloperoxidase"/>
    <property type="match status" value="1"/>
</dbReference>
<name>A0A520S1L6_9GAMM</name>
<dbReference type="InterPro" id="IPR027039">
    <property type="entry name" value="Crtac1"/>
</dbReference>
<protein>
    <recommendedName>
        <fullName evidence="8">ASPIC/UnbV domain-containing protein</fullName>
    </recommendedName>
</protein>
<keyword evidence="1" id="KW-0732">Signal</keyword>
<dbReference type="InterPro" id="IPR028994">
    <property type="entry name" value="Integrin_alpha_N"/>
</dbReference>
<dbReference type="InterPro" id="IPR013517">
    <property type="entry name" value="FG-GAP"/>
</dbReference>
<dbReference type="SUPFAM" id="SSF48317">
    <property type="entry name" value="Acid phosphatase/Vanadium-dependent haloperoxidase"/>
    <property type="match status" value="1"/>
</dbReference>
<evidence type="ECO:0000259" key="3">
    <source>
        <dbReference type="Pfam" id="PF07593"/>
    </source>
</evidence>
<sequence>MPYSPHFRATHMIPFAALLLLLIVAACGGSGSSNPQSGPSIQNPPEPLAPTVDLEFTLQPTSTSGLDRTWGYLVPTDSDAEFGASGIAAADYDDDGDIDLYVVGGNVAANALFQNQGDGTFVNVASDVGLDLVHKGSGSVFADIDSDNDLDLFIGAVEGDDFFVMENRNGIYVDVTVSSGIALTVPNTISASFGDYDSDSDLDLTLGHWGSPQNADTETLWSNNRDGTFENVSMPSQVAATLIEEVDPDQVRSRTPRSRTDHSFTPTFSDIDDDGDQDLLMVSDFRTSQVYLNQGDGRLVLATDRDVIKDQGGRGSALGDYDNDGDMDWFVSSIHQIGESDDEVMNYGNRLYSNKGDGTFTDITDTAAVADGGWGWGACFADFDNDGWLDIAQVNGWNRLDEVEANDYTVDRIRLFHNQGDGTFSEIAQNAGLDHMGQGRGIACFDANRDGLQDIVIATSDDNQLVYYRNTTENDNHYLSVRLETNGRNTDAVGARITATTTTGTQLREIRIGNNYTSQNPAEAHFGLGEETEVEIGVRWPDGRRLTVTGTDVDQQQTYTQTVILPSLLVNQGTGTGAYDEGDQIAVKAKTPDGNYHFSHWSSAGSGSFEDARSSETTFTMPAETVHIVANFVPGVAIEQEVSLARRWNEVILQAIRNDFARPTVHARNLFHASAAMYDAWAAYDDTAESWLLGRTRAGAACAFDALPPNDDITEARKETLSYAAYRIIRHRFSLSPGRTQIRRDADALMGAFGLDVDNDSLDYTTGSVAALGNYIADCYIRFGLKDGANEENHYANLAYQPVNPTLAPEEPGNPDIVDLNRWQPLHLAVSIDQAGNPISSQSEFLSPEWGIVVPFSLKPDDLTIYERDDFEYWVYHDPGPPPTIDGTLSDNYKWSHSLVAIWSSHLDSSDGVIIDISPASVGNIPSYPTNFEDYPDFYDTLEGGDPGVGYEFNPVTGLSYDAQIVPRGDYARVLAEFWADGPDSETPPGHWFVITNEVNDHPLLERRFEGIGNELPQLEWDVKVYFTLGGAMHDAAIASWGIKGWYDYVRPISSLRAMADLGQSSDSNLPSYHINGIPLQPGNIELLEEGDPLAGDNGEHVGKIKFLAWKGTEFINDPESEVVGVDWILAENWWPYQRPTFVTPPFAGYVSGHSTYSRAAAEVLTQITGDEYFPGGISSFNVEQDEFLVFEDGPSVDMTLAWAKYYDASDQCSLSRIWGGIHPPTDDISGRLIGQKIGPGAFAEARAYFNGDTD</sequence>
<proteinExistence type="predicted"/>
<dbReference type="Gene3D" id="1.10.606.10">
    <property type="entry name" value="Vanadium-containing Chloroperoxidase, domain 2"/>
    <property type="match status" value="1"/>
</dbReference>
<dbReference type="EMBL" id="SHAG01000013">
    <property type="protein sequence ID" value="RZO76344.1"/>
    <property type="molecule type" value="Genomic_DNA"/>
</dbReference>
<dbReference type="AlphaFoldDB" id="A0A520S1L6"/>
<evidence type="ECO:0000256" key="1">
    <source>
        <dbReference type="ARBA" id="ARBA00022729"/>
    </source>
</evidence>
<dbReference type="Pfam" id="PF13517">
    <property type="entry name" value="FG-GAP_3"/>
    <property type="match status" value="4"/>
</dbReference>
<dbReference type="GO" id="GO:0004601">
    <property type="term" value="F:peroxidase activity"/>
    <property type="evidence" value="ECO:0007669"/>
    <property type="project" value="InterPro"/>
</dbReference>
<feature type="region of interest" description="Disordered" evidence="2">
    <location>
        <begin position="248"/>
        <end position="270"/>
    </location>
</feature>
<dbReference type="Pfam" id="PF07593">
    <property type="entry name" value="UnbV_ASPIC"/>
    <property type="match status" value="1"/>
</dbReference>
<dbReference type="InterPro" id="IPR036938">
    <property type="entry name" value="PAP2/HPO_sf"/>
</dbReference>
<comment type="caution">
    <text evidence="6">The sequence shown here is derived from an EMBL/GenBank/DDBJ whole genome shotgun (WGS) entry which is preliminary data.</text>
</comment>
<dbReference type="PANTHER" id="PTHR16026:SF0">
    <property type="entry name" value="CARTILAGE ACIDIC PROTEIN 1"/>
    <property type="match status" value="1"/>
</dbReference>
<reference evidence="6 7" key="1">
    <citation type="submission" date="2019-02" db="EMBL/GenBank/DDBJ databases">
        <title>Prokaryotic population dynamics and viral predation in marine succession experiment using metagenomics: the confinement effect.</title>
        <authorList>
            <person name="Haro-Moreno J.M."/>
            <person name="Rodriguez-Valera F."/>
            <person name="Lopez-Perez M."/>
        </authorList>
    </citation>
    <scope>NUCLEOTIDE SEQUENCE [LARGE SCALE GENOMIC DNA]</scope>
    <source>
        <strain evidence="6">MED-G157</strain>
    </source>
</reference>
<evidence type="ECO:0000259" key="4">
    <source>
        <dbReference type="Pfam" id="PF18998"/>
    </source>
</evidence>
<dbReference type="Proteomes" id="UP000316199">
    <property type="component" value="Unassembled WGS sequence"/>
</dbReference>
<dbReference type="InterPro" id="IPR044060">
    <property type="entry name" value="Bacterial_rp_domain"/>
</dbReference>
<gene>
    <name evidence="6" type="ORF">EVA68_04645</name>
</gene>